<dbReference type="AlphaFoldDB" id="A0A9P7SV42"/>
<dbReference type="EMBL" id="SRPW01004093">
    <property type="protein sequence ID" value="KAG5985486.1"/>
    <property type="molecule type" value="Genomic_DNA"/>
</dbReference>
<sequence>MEPGPVPAGKWDPAAACDSPAPHALHPPPYIPPPTSPDNPDTHEPGTSQAIVPNTPSHGHGTARAPRAANVGPRSPEDCPPKLPVG</sequence>
<dbReference type="Proteomes" id="UP000748025">
    <property type="component" value="Unassembled WGS sequence"/>
</dbReference>
<evidence type="ECO:0000313" key="3">
    <source>
        <dbReference type="Proteomes" id="UP000748025"/>
    </source>
</evidence>
<evidence type="ECO:0000313" key="2">
    <source>
        <dbReference type="EMBL" id="KAG5985486.1"/>
    </source>
</evidence>
<evidence type="ECO:0000256" key="1">
    <source>
        <dbReference type="SAM" id="MobiDB-lite"/>
    </source>
</evidence>
<feature type="region of interest" description="Disordered" evidence="1">
    <location>
        <begin position="1"/>
        <end position="86"/>
    </location>
</feature>
<organism evidence="2 3">
    <name type="scientific">Claviceps pusilla</name>
    <dbReference type="NCBI Taxonomy" id="123648"/>
    <lineage>
        <taxon>Eukaryota</taxon>
        <taxon>Fungi</taxon>
        <taxon>Dikarya</taxon>
        <taxon>Ascomycota</taxon>
        <taxon>Pezizomycotina</taxon>
        <taxon>Sordariomycetes</taxon>
        <taxon>Hypocreomycetidae</taxon>
        <taxon>Hypocreales</taxon>
        <taxon>Clavicipitaceae</taxon>
        <taxon>Claviceps</taxon>
    </lineage>
</organism>
<gene>
    <name evidence="2" type="ORF">E4U43_006058</name>
</gene>
<name>A0A9P7SV42_9HYPO</name>
<feature type="non-terminal residue" evidence="2">
    <location>
        <position position="86"/>
    </location>
</feature>
<feature type="compositionally biased region" description="Polar residues" evidence="1">
    <location>
        <begin position="45"/>
        <end position="57"/>
    </location>
</feature>
<reference evidence="2" key="1">
    <citation type="journal article" date="2020" name="bioRxiv">
        <title>Whole genome comparisons of ergot fungi reveals the divergence and evolution of species within the genus Claviceps are the result of varying mechanisms driving genome evolution and host range expansion.</title>
        <authorList>
            <person name="Wyka S.A."/>
            <person name="Mondo S.J."/>
            <person name="Liu M."/>
            <person name="Dettman J."/>
            <person name="Nalam V."/>
            <person name="Broders K.D."/>
        </authorList>
    </citation>
    <scope>NUCLEOTIDE SEQUENCE</scope>
    <source>
        <strain evidence="2">CCC 602</strain>
    </source>
</reference>
<accession>A0A9P7SV42</accession>
<feature type="compositionally biased region" description="Pro residues" evidence="1">
    <location>
        <begin position="25"/>
        <end position="37"/>
    </location>
</feature>
<comment type="caution">
    <text evidence="2">The sequence shown here is derived from an EMBL/GenBank/DDBJ whole genome shotgun (WGS) entry which is preliminary data.</text>
</comment>
<keyword evidence="3" id="KW-1185">Reference proteome</keyword>
<proteinExistence type="predicted"/>
<protein>
    <submittedName>
        <fullName evidence="2">Uncharacterized protein</fullName>
    </submittedName>
</protein>